<sequence length="445" mass="47440">MEPLAGVGAALRCREQRHVGVADNHLERRAELPHHVATGTSMQEESPLHLPSPRPSPGEGAALVLPGGGARTAYQAGVLQGLANILQQQGWPAERNPFAVVCGTSAGAINAAHYASGVATWADTLQALPGIWASLHADQVFHTQPHYLLRGGLRWLGLMSTGWLVRQSPRALLDNAPLADTLGRHIRLDRVDAAVQSGALRALAITASSYSTGRHITFFQGAADVPGWRRPGIWGLAQTISLDHLLASSALPFVFPAMKLWTGEQAEFCGDGAMRQLAPLAPAIRLGARCALAIGVSEPRGATAWIAPDGRDYPSIAQIAGHVLSTVFLDTLPADAQLAEHINTAVRRLPLEARALQPFREFPVLLITPSESINAIAARHWSRMPHGMRVLMGAIGAAEATGAALASYLLFEPGFCTELTQLGERDALIQADAIRRFVDTHVPAP</sequence>
<dbReference type="PROSITE" id="PS51635">
    <property type="entry name" value="PNPLA"/>
    <property type="match status" value="1"/>
</dbReference>
<feature type="domain" description="PNPLA" evidence="5">
    <location>
        <begin position="63"/>
        <end position="284"/>
    </location>
</feature>
<dbReference type="SUPFAM" id="SSF52151">
    <property type="entry name" value="FabD/lysophospholipase-like"/>
    <property type="match status" value="1"/>
</dbReference>
<dbReference type="InterPro" id="IPR002641">
    <property type="entry name" value="PNPLA_dom"/>
</dbReference>
<dbReference type="PANTHER" id="PTHR14226:SF57">
    <property type="entry name" value="BLR7027 PROTEIN"/>
    <property type="match status" value="1"/>
</dbReference>
<evidence type="ECO:0000256" key="3">
    <source>
        <dbReference type="ARBA" id="ARBA00023098"/>
    </source>
</evidence>
<accession>E6PVL4</accession>
<keyword evidence="1" id="KW-0378">Hydrolase</keyword>
<organism evidence="6">
    <name type="scientific">mine drainage metagenome</name>
    <dbReference type="NCBI Taxonomy" id="410659"/>
    <lineage>
        <taxon>unclassified sequences</taxon>
        <taxon>metagenomes</taxon>
        <taxon>ecological metagenomes</taxon>
    </lineage>
</organism>
<dbReference type="EMBL" id="CABM01000065">
    <property type="protein sequence ID" value="CBH98971.1"/>
    <property type="molecule type" value="Genomic_DNA"/>
</dbReference>
<reference evidence="6" key="1">
    <citation type="submission" date="2009-10" db="EMBL/GenBank/DDBJ databases">
        <title>Diversity of trophic interactions inside an arsenic-rich microbial ecosystem.</title>
        <authorList>
            <person name="Bertin P.N."/>
            <person name="Heinrich-Salmeron A."/>
            <person name="Pelletier E."/>
            <person name="Goulhen-Chollet F."/>
            <person name="Arsene-Ploetze F."/>
            <person name="Gallien S."/>
            <person name="Calteau A."/>
            <person name="Vallenet D."/>
            <person name="Casiot C."/>
            <person name="Chane-Woon-Ming B."/>
            <person name="Giloteaux L."/>
            <person name="Barakat M."/>
            <person name="Bonnefoy V."/>
            <person name="Bruneel O."/>
            <person name="Chandler M."/>
            <person name="Cleiss J."/>
            <person name="Duran R."/>
            <person name="Elbaz-Poulichet F."/>
            <person name="Fonknechten N."/>
            <person name="Lauga B."/>
            <person name="Mornico D."/>
            <person name="Ortet P."/>
            <person name="Schaeffer C."/>
            <person name="Siguier P."/>
            <person name="Alexander Thil Smith A."/>
            <person name="Van Dorsselaer A."/>
            <person name="Weissenbach J."/>
            <person name="Medigue C."/>
            <person name="Le Paslier D."/>
        </authorList>
    </citation>
    <scope>NUCLEOTIDE SEQUENCE</scope>
</reference>
<evidence type="ECO:0000256" key="2">
    <source>
        <dbReference type="ARBA" id="ARBA00022963"/>
    </source>
</evidence>
<dbReference type="InterPro" id="IPR016035">
    <property type="entry name" value="Acyl_Trfase/lysoPLipase"/>
</dbReference>
<keyword evidence="3" id="KW-0443">Lipid metabolism</keyword>
<dbReference type="GO" id="GO:0016042">
    <property type="term" value="P:lipid catabolic process"/>
    <property type="evidence" value="ECO:0007669"/>
    <property type="project" value="UniProtKB-KW"/>
</dbReference>
<evidence type="ECO:0000256" key="1">
    <source>
        <dbReference type="ARBA" id="ARBA00022801"/>
    </source>
</evidence>
<dbReference type="InterPro" id="IPR050301">
    <property type="entry name" value="NTE"/>
</dbReference>
<dbReference type="Pfam" id="PF01734">
    <property type="entry name" value="Patatin"/>
    <property type="match status" value="1"/>
</dbReference>
<dbReference type="AlphaFoldDB" id="E6PVL4"/>
<evidence type="ECO:0000259" key="5">
    <source>
        <dbReference type="PROSITE" id="PS51635"/>
    </source>
</evidence>
<comment type="caution">
    <text evidence="6">The sequence shown here is derived from an EMBL/GenBank/DDBJ whole genome shotgun (WGS) entry which is preliminary data.</text>
</comment>
<dbReference type="PANTHER" id="PTHR14226">
    <property type="entry name" value="NEUROPATHY TARGET ESTERASE/SWISS CHEESE D.MELANOGASTER"/>
    <property type="match status" value="1"/>
</dbReference>
<name>E6PVL4_9ZZZZ</name>
<feature type="region of interest" description="Disordered" evidence="4">
    <location>
        <begin position="37"/>
        <end position="60"/>
    </location>
</feature>
<evidence type="ECO:0000313" key="6">
    <source>
        <dbReference type="EMBL" id="CBH98971.1"/>
    </source>
</evidence>
<evidence type="ECO:0000256" key="4">
    <source>
        <dbReference type="SAM" id="MobiDB-lite"/>
    </source>
</evidence>
<dbReference type="Gene3D" id="3.40.1090.10">
    <property type="entry name" value="Cytosolic phospholipase A2 catalytic domain"/>
    <property type="match status" value="1"/>
</dbReference>
<keyword evidence="2" id="KW-0442">Lipid degradation</keyword>
<protein>
    <submittedName>
        <fullName evidence="6">Putative patatin-like phospholipase</fullName>
    </submittedName>
</protein>
<proteinExistence type="predicted"/>
<gene>
    <name evidence="6" type="ORF">CARN2_0145</name>
</gene>
<dbReference type="GO" id="GO:0016787">
    <property type="term" value="F:hydrolase activity"/>
    <property type="evidence" value="ECO:0007669"/>
    <property type="project" value="UniProtKB-KW"/>
</dbReference>